<gene>
    <name evidence="2" type="ORF">Pfra01_000582600</name>
</gene>
<dbReference type="AlphaFoldDB" id="A0A9W6U8Y9"/>
<dbReference type="Proteomes" id="UP001165121">
    <property type="component" value="Unassembled WGS sequence"/>
</dbReference>
<feature type="region of interest" description="Disordered" evidence="1">
    <location>
        <begin position="13"/>
        <end position="50"/>
    </location>
</feature>
<sequence length="209" mass="21988">MSKFNKLFLMSSSTSASLPVLSPVSASSSSSSIDASPVLQSSSPLSSGSSLSTSSIASSSAPSASDLSASYSTVACANGTSTACEAAWLLLRGVDHTNGVAVGDSALVGRRSIAESYAAADREGNGGLDDMATGEWNLLDRFSSELALVTIRIFKHKTADFSKTHISPNLDGPTLNTIISIPYSRSPRRHFNSTRYKSYMQANRCFIRS</sequence>
<reference evidence="2" key="1">
    <citation type="submission" date="2023-04" db="EMBL/GenBank/DDBJ databases">
        <title>Phytophthora fragariaefolia NBRC 109709.</title>
        <authorList>
            <person name="Ichikawa N."/>
            <person name="Sato H."/>
            <person name="Tonouchi N."/>
        </authorList>
    </citation>
    <scope>NUCLEOTIDE SEQUENCE</scope>
    <source>
        <strain evidence="2">NBRC 109709</strain>
    </source>
</reference>
<comment type="caution">
    <text evidence="2">The sequence shown here is derived from an EMBL/GenBank/DDBJ whole genome shotgun (WGS) entry which is preliminary data.</text>
</comment>
<protein>
    <submittedName>
        <fullName evidence="2">Unnamed protein product</fullName>
    </submittedName>
</protein>
<evidence type="ECO:0000256" key="1">
    <source>
        <dbReference type="SAM" id="MobiDB-lite"/>
    </source>
</evidence>
<proteinExistence type="predicted"/>
<organism evidence="2 3">
    <name type="scientific">Phytophthora fragariaefolia</name>
    <dbReference type="NCBI Taxonomy" id="1490495"/>
    <lineage>
        <taxon>Eukaryota</taxon>
        <taxon>Sar</taxon>
        <taxon>Stramenopiles</taxon>
        <taxon>Oomycota</taxon>
        <taxon>Peronosporomycetes</taxon>
        <taxon>Peronosporales</taxon>
        <taxon>Peronosporaceae</taxon>
        <taxon>Phytophthora</taxon>
    </lineage>
</organism>
<evidence type="ECO:0000313" key="3">
    <source>
        <dbReference type="Proteomes" id="UP001165121"/>
    </source>
</evidence>
<name>A0A9W6U8Y9_9STRA</name>
<dbReference type="EMBL" id="BSXT01000473">
    <property type="protein sequence ID" value="GMF28308.1"/>
    <property type="molecule type" value="Genomic_DNA"/>
</dbReference>
<keyword evidence="3" id="KW-1185">Reference proteome</keyword>
<accession>A0A9W6U8Y9</accession>
<evidence type="ECO:0000313" key="2">
    <source>
        <dbReference type="EMBL" id="GMF28308.1"/>
    </source>
</evidence>